<evidence type="ECO:0000313" key="1">
    <source>
        <dbReference type="EMBL" id="TEB18173.1"/>
    </source>
</evidence>
<keyword evidence="2" id="KW-1185">Reference proteome</keyword>
<organism evidence="1 2">
    <name type="scientific">Coprinellus micaceus</name>
    <name type="common">Glistening ink-cap mushroom</name>
    <name type="synonym">Coprinus micaceus</name>
    <dbReference type="NCBI Taxonomy" id="71717"/>
    <lineage>
        <taxon>Eukaryota</taxon>
        <taxon>Fungi</taxon>
        <taxon>Dikarya</taxon>
        <taxon>Basidiomycota</taxon>
        <taxon>Agaricomycotina</taxon>
        <taxon>Agaricomycetes</taxon>
        <taxon>Agaricomycetidae</taxon>
        <taxon>Agaricales</taxon>
        <taxon>Agaricineae</taxon>
        <taxon>Psathyrellaceae</taxon>
        <taxon>Coprinellus</taxon>
    </lineage>
</organism>
<comment type="caution">
    <text evidence="1">The sequence shown here is derived from an EMBL/GenBank/DDBJ whole genome shotgun (WGS) entry which is preliminary data.</text>
</comment>
<sequence length="200" mass="23138">MPPRSKSIPKLLRCLSRFIYRDLLIFELESQSWRWHQTPSHRHLRRPRALHLNDSHRALIDASKFQSSNSTALFYLLLTPSRNVEADIVTTTYASPIAPYLHTRCESPRTAQTSRNRHTSPLTLPLVALTLPHFPLLSLSFASSELRNPPYGKVIPTGPYQVNWGVHHPGSLHTTPPSMLFMQWRLVRVSVRHLDSRRRR</sequence>
<gene>
    <name evidence="1" type="ORF">FA13DRAFT_677125</name>
</gene>
<accession>A0A4Y7SAN2</accession>
<proteinExistence type="predicted"/>
<dbReference type="EMBL" id="QPFP01000282">
    <property type="protein sequence ID" value="TEB18173.1"/>
    <property type="molecule type" value="Genomic_DNA"/>
</dbReference>
<protein>
    <submittedName>
        <fullName evidence="1">Uncharacterized protein</fullName>
    </submittedName>
</protein>
<dbReference type="AlphaFoldDB" id="A0A4Y7SAN2"/>
<reference evidence="1 2" key="1">
    <citation type="journal article" date="2019" name="Nat. Ecol. Evol.">
        <title>Megaphylogeny resolves global patterns of mushroom evolution.</title>
        <authorList>
            <person name="Varga T."/>
            <person name="Krizsan K."/>
            <person name="Foldi C."/>
            <person name="Dima B."/>
            <person name="Sanchez-Garcia M."/>
            <person name="Sanchez-Ramirez S."/>
            <person name="Szollosi G.J."/>
            <person name="Szarkandi J.G."/>
            <person name="Papp V."/>
            <person name="Albert L."/>
            <person name="Andreopoulos W."/>
            <person name="Angelini C."/>
            <person name="Antonin V."/>
            <person name="Barry K.W."/>
            <person name="Bougher N.L."/>
            <person name="Buchanan P."/>
            <person name="Buyck B."/>
            <person name="Bense V."/>
            <person name="Catcheside P."/>
            <person name="Chovatia M."/>
            <person name="Cooper J."/>
            <person name="Damon W."/>
            <person name="Desjardin D."/>
            <person name="Finy P."/>
            <person name="Geml J."/>
            <person name="Haridas S."/>
            <person name="Hughes K."/>
            <person name="Justo A."/>
            <person name="Karasinski D."/>
            <person name="Kautmanova I."/>
            <person name="Kiss B."/>
            <person name="Kocsube S."/>
            <person name="Kotiranta H."/>
            <person name="LaButti K.M."/>
            <person name="Lechner B.E."/>
            <person name="Liimatainen K."/>
            <person name="Lipzen A."/>
            <person name="Lukacs Z."/>
            <person name="Mihaltcheva S."/>
            <person name="Morgado L.N."/>
            <person name="Niskanen T."/>
            <person name="Noordeloos M.E."/>
            <person name="Ohm R.A."/>
            <person name="Ortiz-Santana B."/>
            <person name="Ovrebo C."/>
            <person name="Racz N."/>
            <person name="Riley R."/>
            <person name="Savchenko A."/>
            <person name="Shiryaev A."/>
            <person name="Soop K."/>
            <person name="Spirin V."/>
            <person name="Szebenyi C."/>
            <person name="Tomsovsky M."/>
            <person name="Tulloss R.E."/>
            <person name="Uehling J."/>
            <person name="Grigoriev I.V."/>
            <person name="Vagvolgyi C."/>
            <person name="Papp T."/>
            <person name="Martin F.M."/>
            <person name="Miettinen O."/>
            <person name="Hibbett D.S."/>
            <person name="Nagy L.G."/>
        </authorList>
    </citation>
    <scope>NUCLEOTIDE SEQUENCE [LARGE SCALE GENOMIC DNA]</scope>
    <source>
        <strain evidence="1 2">FP101781</strain>
    </source>
</reference>
<dbReference type="Proteomes" id="UP000298030">
    <property type="component" value="Unassembled WGS sequence"/>
</dbReference>
<name>A0A4Y7SAN2_COPMI</name>
<evidence type="ECO:0000313" key="2">
    <source>
        <dbReference type="Proteomes" id="UP000298030"/>
    </source>
</evidence>